<sequence length="1517" mass="169328">MRAPAAFKALALLASLWASPLHAKKDGPAFHVNDFKHIPTSLSYFEDSDVILFHDVSEGNIYRTDDAGVSWNRVGDIAQGVAARLVMHEYDRSRAYVMTDATSHWRTEDKGKTWQSFSTDAEVNIFQPEPLGFHAGDPDRMLFNGMRCKGIFCDDVTMYTTDGFKTDAKLLRDNTVGCWWARSSAIFTTGKDELDAKRILCVVRDSLSPFKHDQRLLISDNYFNAEKAGGDVKEFEPNLDMNRPVQGVVNLAVVKKFLLVATSSPNTDEMALFVTDDTLNWHRAIFPADHRVDQEAYTVLESTNYSIQIDVMNTRPSNPMGVMFTSNSNGTYFTKNIDFTNRNSHGHVDFEKINGIQGIFLVNKVKNGDEVATDRHAKKKIITEITFDDGRTFEDVMVGKERVHLHSVTDLSNVGRVFSSPAPGLVMGIGNTGEYLKSYEDGNLYISDNAGVTWIEGPKGPHKYEFGDQGSILLAVKDTGTKGEGIGEITYSLNHGKDWKTAELPDGLKVRPYILTTTQDSTSLKFLLIGQSKDKWEIVAIDFEGLHEDTCKESDMEDWFARVDDKGEPTCLMGHTQKYHRRKKDAECFVKHEFNEALAESTDCECTDKDFECDYNFRREDGECKPVGPVIVPDDACKDAKPDDTFKGSSGWRLIPGNTCKRSQGAQKDDPVERKCSDSAQPPTEKPSGKISHKNYPFKGEWTDFEKHYLESGEFNNDETVIVRPLDRSKNKGGPIYITNDQGKNWKEAEVFKDEEIWAIMPHQHFKEMVYFVTRSGMVYYTSDRGRTFHDFKAPYKPALEEQKAPLAFHPDKQDWLIWFGKKCEDTGECYLVASVSTDRGDNWKTMARYVEKCEFTGSLAYKYRNQKQVLCLGRERENNSKDNPLQLVSSDDWFDTKEVRQKNVKDFATMAEFIVVATEDQEKKTLQAHASIDGEHYAAAHFPYNFNVGQQHAYTVLDSSTHAVNLFVVTETKEDFRYGTIIKSNSNGTSYVMSVPGVNCNNNYYVDYEKMLGLEGVSLVNIVANRDSKDNKKKLQSKISHNDGAEWSFLAPPGQDVEGKNYPCSGNGDEKCALHIHGYTEREDHRKTYSSAGAVGLMFGIGNVGDSLGDIKDADTFMTTDAGITWKNVKKGAWTWQFGDQGSIIVLAQRHTKTKTVSYTADEGQTWQDYQFTEDDVEIADVTTLRSGASRNFIIWGKKGSELISINVDFTGLTGRACSLEGDSDYYTWSPKHPMMENDCLFGHVSQYRRKKTDRDCYNGFKIEHSYNVQNCSCTRRDFECDYNFELDNHGACSLVKGLEPKSREQWCKENPGVETYYAPSGYRRIPLTTCTGGQEFDKQSEPQPCVGMEDEFRRVHRGPSGVAIFFAVVIPVGIAAAAGWWVYRNWHGKFGAIRLGEGGAGGGFGGGAGLDSDAPWIKYPVIALSAVVAVVGAVPLVASAVWRAGTSAVQGLLGGGGGRGRFSRLGGSGGGGGGGWGGSRRFTTRDSFARGRGDYAAVADDDEGELLGDESDEEV</sequence>
<dbReference type="Gene3D" id="3.30.60.270">
    <property type="match status" value="2"/>
</dbReference>
<evidence type="ECO:0000313" key="24">
    <source>
        <dbReference type="Proteomes" id="UP000319257"/>
    </source>
</evidence>
<dbReference type="Proteomes" id="UP000319257">
    <property type="component" value="Unassembled WGS sequence"/>
</dbReference>
<keyword evidence="11" id="KW-0675">Receptor</keyword>
<protein>
    <recommendedName>
        <fullName evidence="3">Vacuolar protein sorting/targeting protein 10</fullName>
    </recommendedName>
    <alternativeName>
        <fullName evidence="15">Carboxypeptidase Y receptor</fullName>
    </alternativeName>
    <alternativeName>
        <fullName evidence="14 16">Sortilin VPS10</fullName>
    </alternativeName>
    <alternativeName>
        <fullName evidence="17 18">Vacuolar carboxypeptidase Sorting receptor VPS10</fullName>
    </alternativeName>
</protein>
<dbReference type="PANTHER" id="PTHR12106:SF27">
    <property type="entry name" value="SORTILIN-RELATED RECEPTOR"/>
    <property type="match status" value="1"/>
</dbReference>
<evidence type="ECO:0000256" key="7">
    <source>
        <dbReference type="ARBA" id="ARBA00022927"/>
    </source>
</evidence>
<keyword evidence="7" id="KW-0653">Protein transport</keyword>
<dbReference type="InterPro" id="IPR006581">
    <property type="entry name" value="VPS10"/>
</dbReference>
<feature type="transmembrane region" description="Helical" evidence="20">
    <location>
        <begin position="1364"/>
        <end position="1385"/>
    </location>
</feature>
<dbReference type="InterPro" id="IPR031778">
    <property type="entry name" value="Sortilin_N"/>
</dbReference>
<evidence type="ECO:0000256" key="20">
    <source>
        <dbReference type="SAM" id="Phobius"/>
    </source>
</evidence>
<dbReference type="Pfam" id="PF15902">
    <property type="entry name" value="Sortilin-Vps10"/>
    <property type="match status" value="2"/>
</dbReference>
<dbReference type="InterPro" id="IPR015943">
    <property type="entry name" value="WD40/YVTN_repeat-like_dom_sf"/>
</dbReference>
<dbReference type="CDD" id="cd15482">
    <property type="entry name" value="Sialidase_non-viral"/>
    <property type="match status" value="1"/>
</dbReference>
<accession>A0A507AEW6</accession>
<feature type="region of interest" description="Disordered" evidence="19">
    <location>
        <begin position="657"/>
        <end position="693"/>
    </location>
</feature>
<dbReference type="EMBL" id="SKBQ01000097">
    <property type="protein sequence ID" value="TPX07022.1"/>
    <property type="molecule type" value="Genomic_DNA"/>
</dbReference>
<keyword evidence="21" id="KW-0732">Signal</keyword>
<evidence type="ECO:0000256" key="10">
    <source>
        <dbReference type="ARBA" id="ARBA00023136"/>
    </source>
</evidence>
<dbReference type="RefSeq" id="XP_030988733.1">
    <property type="nucleotide sequence ID" value="XM_031133781.1"/>
</dbReference>
<dbReference type="GO" id="GO:0005829">
    <property type="term" value="C:cytosol"/>
    <property type="evidence" value="ECO:0007669"/>
    <property type="project" value="GOC"/>
</dbReference>
<keyword evidence="10 20" id="KW-0472">Membrane</keyword>
<comment type="subcellular location">
    <subcellularLocation>
        <location evidence="1">Golgi apparatus</location>
        <location evidence="1">trans-Golgi network membrane</location>
        <topology evidence="1">Multi-pass membrane protein</topology>
    </subcellularLocation>
    <subcellularLocation>
        <location evidence="2">Prevacuolar compartment membrane</location>
        <topology evidence="2">Multi-pass membrane protein</topology>
    </subcellularLocation>
</comment>
<evidence type="ECO:0000256" key="19">
    <source>
        <dbReference type="SAM" id="MobiDB-lite"/>
    </source>
</evidence>
<evidence type="ECO:0000256" key="8">
    <source>
        <dbReference type="ARBA" id="ARBA00022989"/>
    </source>
</evidence>
<dbReference type="FunCoup" id="A0A507AEW6">
    <property type="interactions" value="177"/>
</dbReference>
<dbReference type="InParanoid" id="A0A507AEW6"/>
<proteinExistence type="predicted"/>
<evidence type="ECO:0000256" key="5">
    <source>
        <dbReference type="ARBA" id="ARBA00022692"/>
    </source>
</evidence>
<evidence type="ECO:0000256" key="9">
    <source>
        <dbReference type="ARBA" id="ARBA00023034"/>
    </source>
</evidence>
<evidence type="ECO:0000256" key="1">
    <source>
        <dbReference type="ARBA" id="ARBA00004166"/>
    </source>
</evidence>
<evidence type="ECO:0000256" key="13">
    <source>
        <dbReference type="ARBA" id="ARBA00025569"/>
    </source>
</evidence>
<dbReference type="OrthoDB" id="443634at2759"/>
<keyword evidence="9" id="KW-0333">Golgi apparatus</keyword>
<name>A0A507AEW6_9PEZI</name>
<evidence type="ECO:0000256" key="17">
    <source>
        <dbReference type="ARBA" id="ARBA00032705"/>
    </source>
</evidence>
<evidence type="ECO:0000256" key="12">
    <source>
        <dbReference type="ARBA" id="ARBA00023180"/>
    </source>
</evidence>
<keyword evidence="6" id="KW-0677">Repeat</keyword>
<dbReference type="GO" id="GO:0016020">
    <property type="term" value="C:membrane"/>
    <property type="evidence" value="ECO:0007669"/>
    <property type="project" value="InterPro"/>
</dbReference>
<evidence type="ECO:0000256" key="14">
    <source>
        <dbReference type="ARBA" id="ARBA00031250"/>
    </source>
</evidence>
<dbReference type="PANTHER" id="PTHR12106">
    <property type="entry name" value="SORTILIN RELATED"/>
    <property type="match status" value="1"/>
</dbReference>
<evidence type="ECO:0000256" key="21">
    <source>
        <dbReference type="SAM" id="SignalP"/>
    </source>
</evidence>
<reference evidence="23 24" key="1">
    <citation type="submission" date="2019-06" db="EMBL/GenBank/DDBJ databases">
        <title>Draft genome sequence of the filamentous fungus Phialemoniopsis curvata isolated from diesel fuel.</title>
        <authorList>
            <person name="Varaljay V.A."/>
            <person name="Lyon W.J."/>
            <person name="Crouch A.L."/>
            <person name="Drake C.E."/>
            <person name="Hollomon J.M."/>
            <person name="Nadeau L.J."/>
            <person name="Nunn H.S."/>
            <person name="Stevenson B.S."/>
            <person name="Bojanowski C.L."/>
            <person name="Crookes-Goodson W.J."/>
        </authorList>
    </citation>
    <scope>NUCLEOTIDE SEQUENCE [LARGE SCALE GENOMIC DNA]</scope>
    <source>
        <strain evidence="23 24">D216</strain>
    </source>
</reference>
<evidence type="ECO:0000256" key="15">
    <source>
        <dbReference type="ARBA" id="ARBA00031354"/>
    </source>
</evidence>
<keyword evidence="5 20" id="KW-0812">Transmembrane</keyword>
<dbReference type="Pfam" id="PF15901">
    <property type="entry name" value="Sortilin_C"/>
    <property type="match status" value="2"/>
</dbReference>
<dbReference type="FunFam" id="3.30.60.270:FF:000005">
    <property type="entry name" value="Sortilin"/>
    <property type="match status" value="2"/>
</dbReference>
<dbReference type="SUPFAM" id="SSF110296">
    <property type="entry name" value="Oligoxyloglucan reducing end-specific cellobiohydrolase"/>
    <property type="match status" value="2"/>
</dbReference>
<dbReference type="GO" id="GO:0006895">
    <property type="term" value="P:Golgi to endosome transport"/>
    <property type="evidence" value="ECO:0007669"/>
    <property type="project" value="TreeGrafter"/>
</dbReference>
<gene>
    <name evidence="23" type="ORF">E0L32_011090</name>
</gene>
<dbReference type="Gene3D" id="2.130.10.10">
    <property type="entry name" value="YVTN repeat-like/Quinoprotein amine dehydrogenase"/>
    <property type="match status" value="2"/>
</dbReference>
<dbReference type="Gene3D" id="2.10.70.80">
    <property type="match status" value="2"/>
</dbReference>
<keyword evidence="8 20" id="KW-1133">Transmembrane helix</keyword>
<dbReference type="GO" id="GO:0006623">
    <property type="term" value="P:protein targeting to vacuole"/>
    <property type="evidence" value="ECO:0007669"/>
    <property type="project" value="TreeGrafter"/>
</dbReference>
<dbReference type="InterPro" id="IPR050310">
    <property type="entry name" value="VPS10-sortilin"/>
</dbReference>
<keyword evidence="4" id="KW-0813">Transport</keyword>
<evidence type="ECO:0000256" key="2">
    <source>
        <dbReference type="ARBA" id="ARBA00004488"/>
    </source>
</evidence>
<keyword evidence="24" id="KW-1185">Reference proteome</keyword>
<dbReference type="SMART" id="SM00602">
    <property type="entry name" value="VPS10"/>
    <property type="match status" value="2"/>
</dbReference>
<evidence type="ECO:0000256" key="11">
    <source>
        <dbReference type="ARBA" id="ARBA00023170"/>
    </source>
</evidence>
<dbReference type="STRING" id="1093900.A0A507AEW6"/>
<evidence type="ECO:0000256" key="6">
    <source>
        <dbReference type="ARBA" id="ARBA00022737"/>
    </source>
</evidence>
<evidence type="ECO:0000256" key="18">
    <source>
        <dbReference type="ARBA" id="ARBA00032910"/>
    </source>
</evidence>
<dbReference type="GO" id="GO:0005794">
    <property type="term" value="C:Golgi apparatus"/>
    <property type="evidence" value="ECO:0007669"/>
    <property type="project" value="UniProtKB-SubCell"/>
</dbReference>
<feature type="chain" id="PRO_5021218525" description="Vacuolar protein sorting/targeting protein 10" evidence="21">
    <location>
        <begin position="24"/>
        <end position="1517"/>
    </location>
</feature>
<feature type="transmembrane region" description="Helical" evidence="20">
    <location>
        <begin position="1423"/>
        <end position="1444"/>
    </location>
</feature>
<feature type="signal peptide" evidence="21">
    <location>
        <begin position="1"/>
        <end position="23"/>
    </location>
</feature>
<evidence type="ECO:0000256" key="3">
    <source>
        <dbReference type="ARBA" id="ARBA00015369"/>
    </source>
</evidence>
<organism evidence="23 24">
    <name type="scientific">Thyridium curvatum</name>
    <dbReference type="NCBI Taxonomy" id="1093900"/>
    <lineage>
        <taxon>Eukaryota</taxon>
        <taxon>Fungi</taxon>
        <taxon>Dikarya</taxon>
        <taxon>Ascomycota</taxon>
        <taxon>Pezizomycotina</taxon>
        <taxon>Sordariomycetes</taxon>
        <taxon>Sordariomycetidae</taxon>
        <taxon>Thyridiales</taxon>
        <taxon>Thyridiaceae</taxon>
        <taxon>Thyridium</taxon>
    </lineage>
</organism>
<comment type="caution">
    <text evidence="23">The sequence shown here is derived from an EMBL/GenBank/DDBJ whole genome shotgun (WGS) entry which is preliminary data.</text>
</comment>
<dbReference type="GeneID" id="41978537"/>
<evidence type="ECO:0000256" key="4">
    <source>
        <dbReference type="ARBA" id="ARBA00022448"/>
    </source>
</evidence>
<feature type="domain" description="VPS10" evidence="22">
    <location>
        <begin position="725"/>
        <end position="1352"/>
    </location>
</feature>
<keyword evidence="12" id="KW-0325">Glycoprotein</keyword>
<evidence type="ECO:0000259" key="22">
    <source>
        <dbReference type="SMART" id="SM00602"/>
    </source>
</evidence>
<evidence type="ECO:0000313" key="23">
    <source>
        <dbReference type="EMBL" id="TPX07022.1"/>
    </source>
</evidence>
<evidence type="ECO:0000256" key="16">
    <source>
        <dbReference type="ARBA" id="ARBA00031902"/>
    </source>
</evidence>
<feature type="compositionally biased region" description="Basic and acidic residues" evidence="19">
    <location>
        <begin position="667"/>
        <end position="677"/>
    </location>
</feature>
<feature type="domain" description="VPS10" evidence="22">
    <location>
        <begin position="50"/>
        <end position="688"/>
    </location>
</feature>
<dbReference type="InterPro" id="IPR031777">
    <property type="entry name" value="Sortilin_C"/>
</dbReference>
<dbReference type="GO" id="GO:0006896">
    <property type="term" value="P:Golgi to vacuole transport"/>
    <property type="evidence" value="ECO:0007669"/>
    <property type="project" value="TreeGrafter"/>
</dbReference>
<comment type="function">
    <text evidence="13">Functions as a sorting receptor in the Golgi compartment required for the intracellular sorting and delivery of soluble vacuolar proteins, like carboxypeptidase Y (CPY) and proteinase A. Executes multiple rounds of sorting by cycling between the late Golgi and a prevacuolar endosome-like compartment.</text>
</comment>